<keyword evidence="3" id="KW-1185">Reference proteome</keyword>
<gene>
    <name evidence="2" type="ORF">GWO68_15625</name>
</gene>
<dbReference type="Proteomes" id="UP000478546">
    <property type="component" value="Unassembled WGS sequence"/>
</dbReference>
<evidence type="ECO:0000313" key="2">
    <source>
        <dbReference type="EMBL" id="NDK57353.1"/>
    </source>
</evidence>
<dbReference type="EMBL" id="JAAEAA010000025">
    <property type="protein sequence ID" value="NDK57353.1"/>
    <property type="molecule type" value="Genomic_DNA"/>
</dbReference>
<dbReference type="RefSeq" id="WP_162347416.1">
    <property type="nucleotide sequence ID" value="NZ_JAAEAA010000025.1"/>
</dbReference>
<proteinExistence type="predicted"/>
<sequence>MKTWIAKTCFIYILALFNPYQKLSSFLSNFSLKLILSCLFIPFVIFPGVSQNKSLIDIPTPNAASLGQYGQVPVSTFNGLPSISVPIYDFRFKDIQLPISLSYHAGGIRTEDSPGWVGLGWNLNAGGSITRIVNGYHDEIHVRDINKNVLEGDYAYPTNKEYGYFYRSTELDDPNWATQSFIVDYAENDNLLYAGLMPFDAEPDEFVFNVGDLSGSFYMAKDQNGNLVVKVKSKTGEHLKIEPVVSPGTVQQGIFQNWEYPEYDFKVKMERSFMAFTITRPNGMKYYFGGDVTSMDMNTVRTGGTYTTIATSWHLTKIESPDKYAVTLQYKKEGDVFVKRRSKYQQCVVVPDDEDTDYTICNPQVLSQQAEMSYSLQHPSYLSKIVAPDGRTVEFMTSPSKQLMYDYSDNYHVDVFDNLHDAFYPEFFLGNYYLQLDKIKIEGRLEATFNYSNNANQRLRLGALVIASPYDEATKQNYTFTYNSHTLPPYNSKLSDNWGYFNNKNYNGVDFSAMYNYRAADTAFMKAEILEKIVYPTGGETIFKFEAHDYSKIAKQYPFELANDPGIAGGLRVKKIISRTSPSDPKPLVWEYSYLNEDGTSSGILSGIPIYKTYGKHKVDFEYSGFLGTVYFNIDLEINQTYWIHTEYPQNPMSNTSGNHVTYSRVVEKMIGNGYTIFNYSNTDLYPDEPPVAFFYNSEGKMVYNAITSKELERGLLLSKKVFDENNQPVEETVLEYNNDPNRYEDYIKSINNIILEANNSFIVRLAAKKIYTFYPYLQKQTKISYKNGNAVTSMISYAYDPIYKQLKEEQTIDSRGQINKNSYKYPHDFPANQVFNSMKSINLINTPVEGIHYKGNKVIEGAATLYNCYGCSLNPVTNLLEGGTFKPAQQLKLETSAPLSDYTPATSAFNLDTRFKPATNFDQYDEVGNLLSYRYVDINGNTIGNGAYLWGNYKQLPTAQVLHAGNGEVAFTSFEEANNYGNWTYSQTFQVGTSRSGVISFKGSTITKTTLPNNTYQISLWAQGTAPITVNSKAPMIVTPVEGSAWKEYKWVLINPGSVTINNSGLNYIDDVRLHPINAQMTTYTYDRFGNMSSSSDPNSSTSFFSFDDLNRLKLIKDTNGNIIKYFDYKYKQ</sequence>
<keyword evidence="1" id="KW-1133">Transmembrane helix</keyword>
<reference evidence="2 3" key="1">
    <citation type="submission" date="2020-01" db="EMBL/GenBank/DDBJ databases">
        <authorList>
            <person name="Kim M.K."/>
        </authorList>
    </citation>
    <scope>NUCLEOTIDE SEQUENCE [LARGE SCALE GENOMIC DNA]</scope>
    <source>
        <strain evidence="2 3">BT213</strain>
    </source>
</reference>
<accession>A0A6B2H4M8</accession>
<evidence type="ECO:0000313" key="3">
    <source>
        <dbReference type="Proteomes" id="UP000478546"/>
    </source>
</evidence>
<dbReference type="AlphaFoldDB" id="A0A6B2H4M8"/>
<feature type="transmembrane region" description="Helical" evidence="1">
    <location>
        <begin position="30"/>
        <end position="49"/>
    </location>
</feature>
<comment type="caution">
    <text evidence="2">The sequence shown here is derived from an EMBL/GenBank/DDBJ whole genome shotgun (WGS) entry which is preliminary data.</text>
</comment>
<keyword evidence="1" id="KW-0812">Transmembrane</keyword>
<keyword evidence="1" id="KW-0472">Membrane</keyword>
<organism evidence="2 3">
    <name type="scientific">Pontibacter fetidus</name>
    <dbReference type="NCBI Taxonomy" id="2700082"/>
    <lineage>
        <taxon>Bacteria</taxon>
        <taxon>Pseudomonadati</taxon>
        <taxon>Bacteroidota</taxon>
        <taxon>Cytophagia</taxon>
        <taxon>Cytophagales</taxon>
        <taxon>Hymenobacteraceae</taxon>
        <taxon>Pontibacter</taxon>
    </lineage>
</organism>
<name>A0A6B2H4M8_9BACT</name>
<protein>
    <recommendedName>
        <fullName evidence="4">YD repeat-containing protein</fullName>
    </recommendedName>
</protein>
<evidence type="ECO:0000256" key="1">
    <source>
        <dbReference type="SAM" id="Phobius"/>
    </source>
</evidence>
<evidence type="ECO:0008006" key="4">
    <source>
        <dbReference type="Google" id="ProtNLM"/>
    </source>
</evidence>